<evidence type="ECO:0000259" key="1">
    <source>
        <dbReference type="PROSITE" id="PS50943"/>
    </source>
</evidence>
<sequence>MVETELLKRIDARLKELKLSDRKASLKAEAGVDFVRDIRRRGHSPNAAKLARLARVLGVTPAFLLEANEAAVPQPMLQPRFAMRQIQVKGEVQAGIWREALEWPTSEWSGITVPMDNDFPGVEKFGLLVRGESMNKLYPDGTIVVVVRFADIGRPPHPGERVVVLRRQPGGSAFEATLKEYERDTRGRHLLWPRSTEPEFQTPFILEASPVNVGNGDEQLPGEIKAGVSMSDGEDLVILALVTDSIRREPRIGRR</sequence>
<dbReference type="PROSITE" id="PS50943">
    <property type="entry name" value="HTH_CROC1"/>
    <property type="match status" value="1"/>
</dbReference>
<dbReference type="AlphaFoldDB" id="A0A437MN49"/>
<dbReference type="GO" id="GO:0003677">
    <property type="term" value="F:DNA binding"/>
    <property type="evidence" value="ECO:0007669"/>
    <property type="project" value="InterPro"/>
</dbReference>
<evidence type="ECO:0000313" key="3">
    <source>
        <dbReference type="Proteomes" id="UP000282957"/>
    </source>
</evidence>
<feature type="domain" description="HTH cro/C1-type" evidence="1">
    <location>
        <begin position="41"/>
        <end position="64"/>
    </location>
</feature>
<dbReference type="Pfam" id="PF00717">
    <property type="entry name" value="Peptidase_S24"/>
    <property type="match status" value="1"/>
</dbReference>
<dbReference type="InterPro" id="IPR010982">
    <property type="entry name" value="Lambda_DNA-bd_dom_sf"/>
</dbReference>
<dbReference type="OrthoDB" id="7475093at2"/>
<proteinExistence type="predicted"/>
<comment type="caution">
    <text evidence="2">The sequence shown here is derived from an EMBL/GenBank/DDBJ whole genome shotgun (WGS) entry which is preliminary data.</text>
</comment>
<dbReference type="CDD" id="cd06529">
    <property type="entry name" value="S24_LexA-like"/>
    <property type="match status" value="1"/>
</dbReference>
<dbReference type="InterPro" id="IPR039418">
    <property type="entry name" value="LexA-like"/>
</dbReference>
<name>A0A437MN49_9PROT</name>
<dbReference type="RefSeq" id="WP_127785729.1">
    <property type="nucleotide sequence ID" value="NZ_SACL01000001.1"/>
</dbReference>
<dbReference type="Gene3D" id="2.10.109.10">
    <property type="entry name" value="Umud Fragment, subunit A"/>
    <property type="match status" value="1"/>
</dbReference>
<gene>
    <name evidence="2" type="ORF">EOD42_02915</name>
</gene>
<dbReference type="InterPro" id="IPR015927">
    <property type="entry name" value="Peptidase_S24_S26A/B/C"/>
</dbReference>
<protein>
    <submittedName>
        <fullName evidence="2">Helix-turn-helix transcriptional regulator</fullName>
    </submittedName>
</protein>
<evidence type="ECO:0000313" key="2">
    <source>
        <dbReference type="EMBL" id="RVT99074.1"/>
    </source>
</evidence>
<dbReference type="SUPFAM" id="SSF47413">
    <property type="entry name" value="lambda repressor-like DNA-binding domains"/>
    <property type="match status" value="1"/>
</dbReference>
<dbReference type="CDD" id="cd00093">
    <property type="entry name" value="HTH_XRE"/>
    <property type="match status" value="1"/>
</dbReference>
<dbReference type="Proteomes" id="UP000282957">
    <property type="component" value="Unassembled WGS sequence"/>
</dbReference>
<dbReference type="InterPro" id="IPR036286">
    <property type="entry name" value="LexA/Signal_pep-like_sf"/>
</dbReference>
<accession>A0A437MN49</accession>
<dbReference type="EMBL" id="SACL01000001">
    <property type="protein sequence ID" value="RVT99074.1"/>
    <property type="molecule type" value="Genomic_DNA"/>
</dbReference>
<keyword evidence="3" id="KW-1185">Reference proteome</keyword>
<organism evidence="2 3">
    <name type="scientific">Rhodovarius crocodyli</name>
    <dbReference type="NCBI Taxonomy" id="1979269"/>
    <lineage>
        <taxon>Bacteria</taxon>
        <taxon>Pseudomonadati</taxon>
        <taxon>Pseudomonadota</taxon>
        <taxon>Alphaproteobacteria</taxon>
        <taxon>Acetobacterales</taxon>
        <taxon>Roseomonadaceae</taxon>
        <taxon>Rhodovarius</taxon>
    </lineage>
</organism>
<dbReference type="InterPro" id="IPR001387">
    <property type="entry name" value="Cro/C1-type_HTH"/>
</dbReference>
<reference evidence="2 3" key="1">
    <citation type="submission" date="2019-01" db="EMBL/GenBank/DDBJ databases">
        <authorList>
            <person name="Chen W.-M."/>
        </authorList>
    </citation>
    <scope>NUCLEOTIDE SEQUENCE [LARGE SCALE GENOMIC DNA]</scope>
    <source>
        <strain evidence="2 3">CCP-6</strain>
    </source>
</reference>
<dbReference type="SUPFAM" id="SSF51306">
    <property type="entry name" value="LexA/Signal peptidase"/>
    <property type="match status" value="1"/>
</dbReference>